<protein>
    <submittedName>
        <fullName evidence="1">Uncharacterized protein</fullName>
    </submittedName>
</protein>
<name>A0A699YHZ8_HAELA</name>
<keyword evidence="2" id="KW-1185">Reference proteome</keyword>
<proteinExistence type="predicted"/>
<feature type="non-terminal residue" evidence="1">
    <location>
        <position position="1"/>
    </location>
</feature>
<evidence type="ECO:0000313" key="2">
    <source>
        <dbReference type="Proteomes" id="UP000485058"/>
    </source>
</evidence>
<feature type="non-terminal residue" evidence="1">
    <location>
        <position position="93"/>
    </location>
</feature>
<dbReference type="Proteomes" id="UP000485058">
    <property type="component" value="Unassembled WGS sequence"/>
</dbReference>
<sequence length="93" mass="9976">MSVSDRVNMLHFMRARNPALGSAPEHCCCYSVGWCLPPVHILCGLGSGKKLPHVFCHGLADRVSGRHMNAVTACRKRGAVSMEATWSMAGPGP</sequence>
<comment type="caution">
    <text evidence="1">The sequence shown here is derived from an EMBL/GenBank/DDBJ whole genome shotgun (WGS) entry which is preliminary data.</text>
</comment>
<organism evidence="1 2">
    <name type="scientific">Haematococcus lacustris</name>
    <name type="common">Green alga</name>
    <name type="synonym">Haematococcus pluvialis</name>
    <dbReference type="NCBI Taxonomy" id="44745"/>
    <lineage>
        <taxon>Eukaryota</taxon>
        <taxon>Viridiplantae</taxon>
        <taxon>Chlorophyta</taxon>
        <taxon>core chlorophytes</taxon>
        <taxon>Chlorophyceae</taxon>
        <taxon>CS clade</taxon>
        <taxon>Chlamydomonadales</taxon>
        <taxon>Haematococcaceae</taxon>
        <taxon>Haematococcus</taxon>
    </lineage>
</organism>
<dbReference type="EMBL" id="BLLF01000042">
    <property type="protein sequence ID" value="GFH06504.1"/>
    <property type="molecule type" value="Genomic_DNA"/>
</dbReference>
<dbReference type="AlphaFoldDB" id="A0A699YHZ8"/>
<accession>A0A699YHZ8</accession>
<gene>
    <name evidence="1" type="ORF">HaLaN_01149</name>
</gene>
<evidence type="ECO:0000313" key="1">
    <source>
        <dbReference type="EMBL" id="GFH06504.1"/>
    </source>
</evidence>
<reference evidence="1 2" key="1">
    <citation type="submission" date="2020-02" db="EMBL/GenBank/DDBJ databases">
        <title>Draft genome sequence of Haematococcus lacustris strain NIES-144.</title>
        <authorList>
            <person name="Morimoto D."/>
            <person name="Nakagawa S."/>
            <person name="Yoshida T."/>
            <person name="Sawayama S."/>
        </authorList>
    </citation>
    <scope>NUCLEOTIDE SEQUENCE [LARGE SCALE GENOMIC DNA]</scope>
    <source>
        <strain evidence="1 2">NIES-144</strain>
    </source>
</reference>